<keyword evidence="11" id="KW-1185">Reference proteome</keyword>
<dbReference type="InterPro" id="IPR001611">
    <property type="entry name" value="Leu-rich_rpt"/>
</dbReference>
<name>A0A6P6WD52_COFAR</name>
<dbReference type="Gene3D" id="3.30.200.20">
    <property type="entry name" value="Phosphorylase Kinase, domain 1"/>
    <property type="match status" value="1"/>
</dbReference>
<keyword evidence="3 8" id="KW-0812">Transmembrane</keyword>
<dbReference type="Proteomes" id="UP001652660">
    <property type="component" value="Chromosome 2e"/>
</dbReference>
<dbReference type="SUPFAM" id="SSF56112">
    <property type="entry name" value="Protein kinase-like (PK-like)"/>
    <property type="match status" value="1"/>
</dbReference>
<evidence type="ECO:0000256" key="3">
    <source>
        <dbReference type="ARBA" id="ARBA00022692"/>
    </source>
</evidence>
<reference evidence="12" key="2">
    <citation type="submission" date="2025-08" db="UniProtKB">
        <authorList>
            <consortium name="RefSeq"/>
        </authorList>
    </citation>
    <scope>IDENTIFICATION</scope>
    <source>
        <tissue evidence="12">Leaves</tissue>
    </source>
</reference>
<dbReference type="GO" id="GO:0005524">
    <property type="term" value="F:ATP binding"/>
    <property type="evidence" value="ECO:0007669"/>
    <property type="project" value="InterPro"/>
</dbReference>
<dbReference type="Gene3D" id="3.80.10.10">
    <property type="entry name" value="Ribonuclease Inhibitor"/>
    <property type="match status" value="2"/>
</dbReference>
<dbReference type="InterPro" id="IPR032675">
    <property type="entry name" value="LRR_dom_sf"/>
</dbReference>
<evidence type="ECO:0000259" key="10">
    <source>
        <dbReference type="PROSITE" id="PS50011"/>
    </source>
</evidence>
<keyword evidence="6 8" id="KW-0472">Membrane</keyword>
<feature type="transmembrane region" description="Helical" evidence="8">
    <location>
        <begin position="353"/>
        <end position="375"/>
    </location>
</feature>
<evidence type="ECO:0000256" key="6">
    <source>
        <dbReference type="ARBA" id="ARBA00023136"/>
    </source>
</evidence>
<dbReference type="Gene3D" id="1.10.510.10">
    <property type="entry name" value="Transferase(Phosphotransferase) domain 1"/>
    <property type="match status" value="1"/>
</dbReference>
<evidence type="ECO:0000256" key="2">
    <source>
        <dbReference type="ARBA" id="ARBA00022614"/>
    </source>
</evidence>
<feature type="compositionally biased region" description="Low complexity" evidence="7">
    <location>
        <begin position="659"/>
        <end position="671"/>
    </location>
</feature>
<keyword evidence="9" id="KW-0732">Signal</keyword>
<dbReference type="Pfam" id="PF00069">
    <property type="entry name" value="Pkinase"/>
    <property type="match status" value="1"/>
</dbReference>
<proteinExistence type="predicted"/>
<accession>A0A6P6WD52</accession>
<evidence type="ECO:0000256" key="5">
    <source>
        <dbReference type="ARBA" id="ARBA00022989"/>
    </source>
</evidence>
<dbReference type="Pfam" id="PF00560">
    <property type="entry name" value="LRR_1"/>
    <property type="match status" value="4"/>
</dbReference>
<keyword evidence="4" id="KW-0677">Repeat</keyword>
<dbReference type="InterPro" id="IPR013210">
    <property type="entry name" value="LRR_N_plant-typ"/>
</dbReference>
<keyword evidence="5 8" id="KW-1133">Transmembrane helix</keyword>
<evidence type="ECO:0000256" key="8">
    <source>
        <dbReference type="SAM" id="Phobius"/>
    </source>
</evidence>
<evidence type="ECO:0000313" key="11">
    <source>
        <dbReference type="Proteomes" id="UP001652660"/>
    </source>
</evidence>
<dbReference type="GO" id="GO:0016020">
    <property type="term" value="C:membrane"/>
    <property type="evidence" value="ECO:0007669"/>
    <property type="project" value="UniProtKB-SubCell"/>
</dbReference>
<keyword evidence="2" id="KW-0433">Leucine-rich repeat</keyword>
<dbReference type="OrthoDB" id="346907at2759"/>
<feature type="chain" id="PRO_5045979661" evidence="9">
    <location>
        <begin position="31"/>
        <end position="807"/>
    </location>
</feature>
<dbReference type="PANTHER" id="PTHR48007">
    <property type="entry name" value="LEUCINE-RICH REPEAT RECEPTOR-LIKE PROTEIN KINASE PXC1"/>
    <property type="match status" value="1"/>
</dbReference>
<dbReference type="InterPro" id="IPR011009">
    <property type="entry name" value="Kinase-like_dom_sf"/>
</dbReference>
<dbReference type="PANTHER" id="PTHR48007:SF47">
    <property type="entry name" value="PROTEIN KINASE DOMAIN-CONTAINING PROTEIN"/>
    <property type="match status" value="1"/>
</dbReference>
<feature type="domain" description="Protein kinase" evidence="10">
    <location>
        <begin position="488"/>
        <end position="807"/>
    </location>
</feature>
<dbReference type="AlphaFoldDB" id="A0A6P6WD52"/>
<evidence type="ECO:0000256" key="4">
    <source>
        <dbReference type="ARBA" id="ARBA00022737"/>
    </source>
</evidence>
<dbReference type="GO" id="GO:0004672">
    <property type="term" value="F:protein kinase activity"/>
    <property type="evidence" value="ECO:0007669"/>
    <property type="project" value="InterPro"/>
</dbReference>
<feature type="signal peptide" evidence="9">
    <location>
        <begin position="1"/>
        <end position="30"/>
    </location>
</feature>
<dbReference type="Pfam" id="PF07714">
    <property type="entry name" value="PK_Tyr_Ser-Thr"/>
    <property type="match status" value="1"/>
</dbReference>
<dbReference type="PROSITE" id="PS50011">
    <property type="entry name" value="PROTEIN_KINASE_DOM"/>
    <property type="match status" value="1"/>
</dbReference>
<evidence type="ECO:0000256" key="1">
    <source>
        <dbReference type="ARBA" id="ARBA00004370"/>
    </source>
</evidence>
<dbReference type="RefSeq" id="XP_027112556.2">
    <property type="nucleotide sequence ID" value="XM_027256755.2"/>
</dbReference>
<evidence type="ECO:0000256" key="9">
    <source>
        <dbReference type="SAM" id="SignalP"/>
    </source>
</evidence>
<dbReference type="InterPro" id="IPR001245">
    <property type="entry name" value="Ser-Thr/Tyr_kinase_cat_dom"/>
</dbReference>
<dbReference type="Pfam" id="PF08263">
    <property type="entry name" value="LRRNT_2"/>
    <property type="match status" value="1"/>
</dbReference>
<evidence type="ECO:0000313" key="12">
    <source>
        <dbReference type="RefSeq" id="XP_027112556.2"/>
    </source>
</evidence>
<dbReference type="InterPro" id="IPR000719">
    <property type="entry name" value="Prot_kinase_dom"/>
</dbReference>
<dbReference type="GeneID" id="113731466"/>
<dbReference type="SUPFAM" id="SSF52058">
    <property type="entry name" value="L domain-like"/>
    <property type="match status" value="1"/>
</dbReference>
<dbReference type="InterPro" id="IPR046959">
    <property type="entry name" value="PRK1-6/SRF4-like"/>
</dbReference>
<comment type="subcellular location">
    <subcellularLocation>
        <location evidence="1">Membrane</location>
    </subcellularLocation>
</comment>
<reference evidence="11" key="1">
    <citation type="journal article" date="2025" name="Foods">
        <title>Unveiling the Microbial Signatures of Arabica Coffee Cherries: Insights into Ripeness Specific Diversity, Functional Traits, and Implications for Quality and Safety.</title>
        <authorList>
            <consortium name="RefSeq"/>
            <person name="Tenea G.N."/>
            <person name="Cifuentes V."/>
            <person name="Reyes P."/>
            <person name="Cevallos-Vallejos M."/>
        </authorList>
    </citation>
    <scope>NUCLEOTIDE SEQUENCE [LARGE SCALE GENOMIC DNA]</scope>
</reference>
<feature type="region of interest" description="Disordered" evidence="7">
    <location>
        <begin position="654"/>
        <end position="675"/>
    </location>
</feature>
<organism evidence="11 12">
    <name type="scientific">Coffea arabica</name>
    <name type="common">Arabian coffee</name>
    <dbReference type="NCBI Taxonomy" id="13443"/>
    <lineage>
        <taxon>Eukaryota</taxon>
        <taxon>Viridiplantae</taxon>
        <taxon>Streptophyta</taxon>
        <taxon>Embryophyta</taxon>
        <taxon>Tracheophyta</taxon>
        <taxon>Spermatophyta</taxon>
        <taxon>Magnoliopsida</taxon>
        <taxon>eudicotyledons</taxon>
        <taxon>Gunneridae</taxon>
        <taxon>Pentapetalae</taxon>
        <taxon>asterids</taxon>
        <taxon>lamiids</taxon>
        <taxon>Gentianales</taxon>
        <taxon>Rubiaceae</taxon>
        <taxon>Ixoroideae</taxon>
        <taxon>Gardenieae complex</taxon>
        <taxon>Bertiereae - Coffeeae clade</taxon>
        <taxon>Coffeeae</taxon>
        <taxon>Coffea</taxon>
    </lineage>
</organism>
<evidence type="ECO:0000256" key="7">
    <source>
        <dbReference type="SAM" id="MobiDB-lite"/>
    </source>
</evidence>
<protein>
    <submittedName>
        <fullName evidence="12">Probable LRR receptor-like serine/threonine-protein kinase At4g37250</fullName>
    </submittedName>
</protein>
<sequence length="807" mass="87950">MSSWFRMRSFFHILWCFSTLFLRLLLPSLALNVDGTLLLSFKYSILNDPLSVLDNWNYDDETPCLWTGVTCAQVETPFGTPAMFRVISLVLPNSKLLGSIPEDLGYIQHLRTLDLSGNFLNGTLPNSLFNASELQVLSLSSNAITGGLPGFSGGGLKNLKLLNLSDNALAGNLPPNLPSLQELTVVSLKRNFFSGTIPNGFLYVEVLDLSSNLLTGSLPLEFGGERLRYLNLSTNKLSGPVSPEFAKKIPANASINLSFNNLTGEIPESMALSNQQTESFRGNMDLCGKPLKKLCTVPSSLSAPPNISTTNSSAPAIAAIPQTIDSTPLPSSPGAAANAAQNQGQHRLKPGTIAGIAIGDLAGIGVLAIICLYVYQLRKRRADEGSKEIPLPVAVDKQQKDNVKDSQLSTAKETTSRSLPSWSCLTIRNGEETSEATASDCDDENKNMDIGHQIDQYHEKERSTKYKSERSLVMVDGETELDIETLLKASAYILGSSAAASIVYKAVLEDGSAFAVRRIGESGFERFKDFESQVKAIAKLRHPNLVLLRGFYWGDDEKLVIYDYISNGSLANAGYRKVGSSPYHMPFQVRLKVAKGVARGLAYVHEKRHVHGNIKPSNILLTPEMEPIISDFGLHSLLHGKNSYKTDAFSSRHFGSMRSSTSTATAATSSSRDGLHDHSINGSPCIAPAGFMGCTSPYHAPESLNNLKPNPKWDVYSFGILLLELLTGKVFSDRELGQWTAGLLMEDKNRVLRLADVAIRGDVANREDAMLECFKLGFSCASLNPQKRPSMKDALQVLDRIQTSPSY</sequence>
<gene>
    <name evidence="12" type="primary">LOC113731466</name>
</gene>